<sequence length="103" mass="11080">MACMHETAAGMGGIRTAGDLVARMVMKGMKINQAKKYVADKLGCSVFDLSDSARMKEIRESLDIGTVLSRTNAATGMAAKIKIAELLDIKIPSVEKFKKLTGM</sequence>
<dbReference type="InterPro" id="IPR012653">
    <property type="entry name" value="Dimeth_MeTrfase_MtbB"/>
</dbReference>
<evidence type="ECO:0000313" key="1">
    <source>
        <dbReference type="EMBL" id="MBR0597359.1"/>
    </source>
</evidence>
<dbReference type="GO" id="GO:0008168">
    <property type="term" value="F:methyltransferase activity"/>
    <property type="evidence" value="ECO:0007669"/>
    <property type="project" value="InterPro"/>
</dbReference>
<dbReference type="AlphaFoldDB" id="A0A8J7VYE9"/>
<dbReference type="GO" id="GO:0015948">
    <property type="term" value="P:methanogenesis"/>
    <property type="evidence" value="ECO:0007669"/>
    <property type="project" value="InterPro"/>
</dbReference>
<dbReference type="EMBL" id="JAGSND010000003">
    <property type="protein sequence ID" value="MBR0597359.1"/>
    <property type="molecule type" value="Genomic_DNA"/>
</dbReference>
<gene>
    <name evidence="1" type="ORF">KCX82_05715</name>
</gene>
<name>A0A8J7VYE9_9FIRM</name>
<reference evidence="1" key="1">
    <citation type="submission" date="2021-04" db="EMBL/GenBank/DDBJ databases">
        <title>Sinoanaerobacter chloroacetimidivorans sp. nov., an obligate anaerobic bacterium isolated from anaerobic sludge.</title>
        <authorList>
            <person name="Bao Y."/>
        </authorList>
    </citation>
    <scope>NUCLEOTIDE SEQUENCE</scope>
    <source>
        <strain evidence="1">BAD-6</strain>
    </source>
</reference>
<keyword evidence="2" id="KW-1185">Reference proteome</keyword>
<accession>A0A8J7VYE9</accession>
<proteinExistence type="predicted"/>
<comment type="caution">
    <text evidence="1">The sequence shown here is derived from an EMBL/GenBank/DDBJ whole genome shotgun (WGS) entry which is preliminary data.</text>
</comment>
<evidence type="ECO:0000313" key="2">
    <source>
        <dbReference type="Proteomes" id="UP000675664"/>
    </source>
</evidence>
<dbReference type="Pfam" id="PF09505">
    <property type="entry name" value="Dimeth_Pyl"/>
    <property type="match status" value="1"/>
</dbReference>
<organism evidence="1 2">
    <name type="scientific">Sinanaerobacter chloroacetimidivorans</name>
    <dbReference type="NCBI Taxonomy" id="2818044"/>
    <lineage>
        <taxon>Bacteria</taxon>
        <taxon>Bacillati</taxon>
        <taxon>Bacillota</taxon>
        <taxon>Clostridia</taxon>
        <taxon>Peptostreptococcales</taxon>
        <taxon>Anaerovoracaceae</taxon>
        <taxon>Sinanaerobacter</taxon>
    </lineage>
</organism>
<dbReference type="Proteomes" id="UP000675664">
    <property type="component" value="Unassembled WGS sequence"/>
</dbReference>
<protein>
    <recommendedName>
        <fullName evidence="3">Dimethylamine:corrinoid methyltransferase</fullName>
    </recommendedName>
</protein>
<reference evidence="1" key="2">
    <citation type="submission" date="2021-04" db="EMBL/GenBank/DDBJ databases">
        <authorList>
            <person name="Liu J."/>
        </authorList>
    </citation>
    <scope>NUCLEOTIDE SEQUENCE</scope>
    <source>
        <strain evidence="1">BAD-6</strain>
    </source>
</reference>
<evidence type="ECO:0008006" key="3">
    <source>
        <dbReference type="Google" id="ProtNLM"/>
    </source>
</evidence>